<organism evidence="13 14">
    <name type="scientific">Aureimonas pseudogalii</name>
    <dbReference type="NCBI Taxonomy" id="1744844"/>
    <lineage>
        <taxon>Bacteria</taxon>
        <taxon>Pseudomonadati</taxon>
        <taxon>Pseudomonadota</taxon>
        <taxon>Alphaproteobacteria</taxon>
        <taxon>Hyphomicrobiales</taxon>
        <taxon>Aurantimonadaceae</taxon>
        <taxon>Aureimonas</taxon>
    </lineage>
</organism>
<keyword evidence="3" id="KW-0145">Chemotaxis</keyword>
<dbReference type="SMART" id="SM01049">
    <property type="entry name" value="Cache_2"/>
    <property type="match status" value="1"/>
</dbReference>
<evidence type="ECO:0000313" key="13">
    <source>
        <dbReference type="EMBL" id="MBB3998973.1"/>
    </source>
</evidence>
<evidence type="ECO:0000256" key="8">
    <source>
        <dbReference type="PROSITE-ProRule" id="PRU00284"/>
    </source>
</evidence>
<protein>
    <submittedName>
        <fullName evidence="13">Methyl-accepting chemotaxis protein</fullName>
    </submittedName>
</protein>
<dbReference type="Pfam" id="PF00672">
    <property type="entry name" value="HAMP"/>
    <property type="match status" value="1"/>
</dbReference>
<feature type="domain" description="Methyl-accepting transducer" evidence="11">
    <location>
        <begin position="265"/>
        <end position="480"/>
    </location>
</feature>
<dbReference type="PRINTS" id="PR00260">
    <property type="entry name" value="CHEMTRNSDUCR"/>
</dbReference>
<dbReference type="FunFam" id="1.10.287.950:FF:000001">
    <property type="entry name" value="Methyl-accepting chemotaxis sensory transducer"/>
    <property type="match status" value="1"/>
</dbReference>
<dbReference type="RefSeq" id="WP_246393158.1">
    <property type="nucleotide sequence ID" value="NZ_JACIEK010000007.1"/>
</dbReference>
<dbReference type="Gene3D" id="3.30.450.20">
    <property type="entry name" value="PAS domain"/>
    <property type="match status" value="1"/>
</dbReference>
<name>A0A7W6H5L1_9HYPH</name>
<feature type="domain" description="HAMP" evidence="12">
    <location>
        <begin position="208"/>
        <end position="260"/>
    </location>
</feature>
<dbReference type="SMART" id="SM00304">
    <property type="entry name" value="HAMP"/>
    <property type="match status" value="1"/>
</dbReference>
<keyword evidence="8" id="KW-0807">Transducer</keyword>
<dbReference type="SMART" id="SM00283">
    <property type="entry name" value="MA"/>
    <property type="match status" value="1"/>
</dbReference>
<dbReference type="SUPFAM" id="SSF58104">
    <property type="entry name" value="Methyl-accepting chemotaxis protein (MCP) signaling domain"/>
    <property type="match status" value="1"/>
</dbReference>
<feature type="compositionally biased region" description="Low complexity" evidence="9">
    <location>
        <begin position="520"/>
        <end position="536"/>
    </location>
</feature>
<proteinExistence type="inferred from homology"/>
<keyword evidence="5 10" id="KW-1133">Transmembrane helix</keyword>
<dbReference type="GO" id="GO:0004888">
    <property type="term" value="F:transmembrane signaling receptor activity"/>
    <property type="evidence" value="ECO:0007669"/>
    <property type="project" value="InterPro"/>
</dbReference>
<dbReference type="InterPro" id="IPR051310">
    <property type="entry name" value="MCP_chemotaxis"/>
</dbReference>
<sequence>MMRWTISRKLLLLSAMGIALFVASVALQLWQLETQMWNDRREMLKGQVDSAVTSIADLDRRATAGELTLDEAQARARAAIRPMRFGNGDYIFVYDSKGIRQISAKAEEEGTSAWDRTDPNGVKQVQQMIARALEGGGFTDYATNRLNSDAPVPKTSYSRHFQNWDWVVATGTYVDDIDTIVHQRMFESASWAGAAALLLGLGSWWIARGIVGPLRRAVAMAQAIGQGDLTIRATKAGRDEIGDLQRAMTAMSQNLAEIVSDVRGSALQVASGSSQSAATADQLSSGSTEQAAASEQASAAVEEMTANVRGNADNASQTEKIASQASLAAERTGAAVSGSVEAMRVIAEKIQVVQEIARQTDLLALNAAIEAARAGQHGKGFAVVASEVRKLAERSAEAATEIGALSAQTLIASREAGDMLGALVPDIRRTAELVSEISAACREQAVGIEQINQAIGQLDQVTQSNAGAANQMSATAEQLSAEAGRLAERSSFFRLDDSAPLAPAKAAVAAPVAALARMPARSRPASAPRPAASRPAAQDDGGFALDLGNTGFERMSA</sequence>
<keyword evidence="6 10" id="KW-0472">Membrane</keyword>
<reference evidence="13 14" key="1">
    <citation type="submission" date="2020-08" db="EMBL/GenBank/DDBJ databases">
        <title>Genomic Encyclopedia of Type Strains, Phase IV (KMG-IV): sequencing the most valuable type-strain genomes for metagenomic binning, comparative biology and taxonomic classification.</title>
        <authorList>
            <person name="Goeker M."/>
        </authorList>
    </citation>
    <scope>NUCLEOTIDE SEQUENCE [LARGE SCALE GENOMIC DNA]</scope>
    <source>
        <strain evidence="13 14">DSM 102238</strain>
    </source>
</reference>
<dbReference type="Gene3D" id="1.10.287.950">
    <property type="entry name" value="Methyl-accepting chemotaxis protein"/>
    <property type="match status" value="1"/>
</dbReference>
<dbReference type="InterPro" id="IPR004089">
    <property type="entry name" value="MCPsignal_dom"/>
</dbReference>
<comment type="similarity">
    <text evidence="7">Belongs to the methyl-accepting chemotaxis (MCP) protein family.</text>
</comment>
<dbReference type="GO" id="GO:0007165">
    <property type="term" value="P:signal transduction"/>
    <property type="evidence" value="ECO:0007669"/>
    <property type="project" value="UniProtKB-KW"/>
</dbReference>
<dbReference type="GO" id="GO:0006935">
    <property type="term" value="P:chemotaxis"/>
    <property type="evidence" value="ECO:0007669"/>
    <property type="project" value="UniProtKB-KW"/>
</dbReference>
<evidence type="ECO:0000256" key="1">
    <source>
        <dbReference type="ARBA" id="ARBA00004651"/>
    </source>
</evidence>
<accession>A0A7W6H5L1</accession>
<feature type="compositionally biased region" description="Low complexity" evidence="9">
    <location>
        <begin position="284"/>
        <end position="299"/>
    </location>
</feature>
<comment type="caution">
    <text evidence="13">The sequence shown here is derived from an EMBL/GenBank/DDBJ whole genome shotgun (WGS) entry which is preliminary data.</text>
</comment>
<dbReference type="PANTHER" id="PTHR43531:SF11">
    <property type="entry name" value="METHYL-ACCEPTING CHEMOTAXIS PROTEIN 3"/>
    <property type="match status" value="1"/>
</dbReference>
<gene>
    <name evidence="13" type="ORF">GGR04_002828</name>
</gene>
<feature type="region of interest" description="Disordered" evidence="9">
    <location>
        <begin position="520"/>
        <end position="557"/>
    </location>
</feature>
<dbReference type="InterPro" id="IPR033480">
    <property type="entry name" value="sCache_2"/>
</dbReference>
<dbReference type="GO" id="GO:0005886">
    <property type="term" value="C:plasma membrane"/>
    <property type="evidence" value="ECO:0007669"/>
    <property type="project" value="UniProtKB-SubCell"/>
</dbReference>
<dbReference type="CDD" id="cd06225">
    <property type="entry name" value="HAMP"/>
    <property type="match status" value="1"/>
</dbReference>
<evidence type="ECO:0000256" key="4">
    <source>
        <dbReference type="ARBA" id="ARBA00022692"/>
    </source>
</evidence>
<feature type="transmembrane region" description="Helical" evidence="10">
    <location>
        <begin position="189"/>
        <end position="207"/>
    </location>
</feature>
<dbReference type="AlphaFoldDB" id="A0A7W6H5L1"/>
<keyword evidence="4 10" id="KW-0812">Transmembrane</keyword>
<dbReference type="Pfam" id="PF17200">
    <property type="entry name" value="sCache_2"/>
    <property type="match status" value="1"/>
</dbReference>
<dbReference type="EMBL" id="JACIEK010000007">
    <property type="protein sequence ID" value="MBB3998973.1"/>
    <property type="molecule type" value="Genomic_DNA"/>
</dbReference>
<evidence type="ECO:0000313" key="14">
    <source>
        <dbReference type="Proteomes" id="UP000542776"/>
    </source>
</evidence>
<evidence type="ECO:0000256" key="7">
    <source>
        <dbReference type="ARBA" id="ARBA00029447"/>
    </source>
</evidence>
<dbReference type="Pfam" id="PF00015">
    <property type="entry name" value="MCPsignal"/>
    <property type="match status" value="1"/>
</dbReference>
<evidence type="ECO:0000259" key="11">
    <source>
        <dbReference type="PROSITE" id="PS50111"/>
    </source>
</evidence>
<dbReference type="Proteomes" id="UP000542776">
    <property type="component" value="Unassembled WGS sequence"/>
</dbReference>
<dbReference type="PROSITE" id="PS50111">
    <property type="entry name" value="CHEMOTAXIS_TRANSDUC_2"/>
    <property type="match status" value="1"/>
</dbReference>
<evidence type="ECO:0000256" key="6">
    <source>
        <dbReference type="ARBA" id="ARBA00023136"/>
    </source>
</evidence>
<keyword evidence="14" id="KW-1185">Reference proteome</keyword>
<evidence type="ECO:0000256" key="5">
    <source>
        <dbReference type="ARBA" id="ARBA00022989"/>
    </source>
</evidence>
<dbReference type="PROSITE" id="PS50885">
    <property type="entry name" value="HAMP"/>
    <property type="match status" value="1"/>
</dbReference>
<evidence type="ECO:0000256" key="3">
    <source>
        <dbReference type="ARBA" id="ARBA00022500"/>
    </source>
</evidence>
<evidence type="ECO:0000256" key="9">
    <source>
        <dbReference type="SAM" id="MobiDB-lite"/>
    </source>
</evidence>
<dbReference type="InterPro" id="IPR003660">
    <property type="entry name" value="HAMP_dom"/>
</dbReference>
<evidence type="ECO:0000259" key="12">
    <source>
        <dbReference type="PROSITE" id="PS50885"/>
    </source>
</evidence>
<dbReference type="InterPro" id="IPR004090">
    <property type="entry name" value="Chemotax_Me-accpt_rcpt"/>
</dbReference>
<comment type="subcellular location">
    <subcellularLocation>
        <location evidence="1">Cell membrane</location>
        <topology evidence="1">Multi-pass membrane protein</topology>
    </subcellularLocation>
</comment>
<dbReference type="PANTHER" id="PTHR43531">
    <property type="entry name" value="PROTEIN ICFG"/>
    <property type="match status" value="1"/>
</dbReference>
<evidence type="ECO:0000256" key="10">
    <source>
        <dbReference type="SAM" id="Phobius"/>
    </source>
</evidence>
<evidence type="ECO:0000256" key="2">
    <source>
        <dbReference type="ARBA" id="ARBA00022475"/>
    </source>
</evidence>
<feature type="region of interest" description="Disordered" evidence="9">
    <location>
        <begin position="278"/>
        <end position="299"/>
    </location>
</feature>
<keyword evidence="2" id="KW-1003">Cell membrane</keyword>